<gene>
    <name evidence="1" type="ORF">OGATHE_000310</name>
</gene>
<comment type="caution">
    <text evidence="1">The sequence shown here is derived from an EMBL/GenBank/DDBJ whole genome shotgun (WGS) entry which is preliminary data.</text>
</comment>
<accession>A0A9P8TG65</accession>
<evidence type="ECO:0000313" key="2">
    <source>
        <dbReference type="Proteomes" id="UP000788993"/>
    </source>
</evidence>
<reference evidence="1" key="1">
    <citation type="journal article" date="2021" name="Open Biol.">
        <title>Shared evolutionary footprints suggest mitochondrial oxidative damage underlies multiple complex I losses in fungi.</title>
        <authorList>
            <person name="Schikora-Tamarit M.A."/>
            <person name="Marcet-Houben M."/>
            <person name="Nosek J."/>
            <person name="Gabaldon T."/>
        </authorList>
    </citation>
    <scope>NUCLEOTIDE SEQUENCE</scope>
    <source>
        <strain evidence="1">NCAIM Y.01608</strain>
    </source>
</reference>
<reference evidence="1" key="2">
    <citation type="submission" date="2021-01" db="EMBL/GenBank/DDBJ databases">
        <authorList>
            <person name="Schikora-Tamarit M.A."/>
        </authorList>
    </citation>
    <scope>NUCLEOTIDE SEQUENCE</scope>
    <source>
        <strain evidence="1">NCAIM Y.01608</strain>
    </source>
</reference>
<organism evidence="1 2">
    <name type="scientific">Ogataea polymorpha</name>
    <dbReference type="NCBI Taxonomy" id="460523"/>
    <lineage>
        <taxon>Eukaryota</taxon>
        <taxon>Fungi</taxon>
        <taxon>Dikarya</taxon>
        <taxon>Ascomycota</taxon>
        <taxon>Saccharomycotina</taxon>
        <taxon>Pichiomycetes</taxon>
        <taxon>Pichiales</taxon>
        <taxon>Pichiaceae</taxon>
        <taxon>Ogataea</taxon>
    </lineage>
</organism>
<protein>
    <submittedName>
        <fullName evidence="1">Uncharacterized protein</fullName>
    </submittedName>
</protein>
<name>A0A9P8TG65_9ASCO</name>
<keyword evidence="2" id="KW-1185">Reference proteome</keyword>
<dbReference type="EMBL" id="JAEUBD010000095">
    <property type="protein sequence ID" value="KAH3677656.1"/>
    <property type="molecule type" value="Genomic_DNA"/>
</dbReference>
<proteinExistence type="predicted"/>
<dbReference type="AlphaFoldDB" id="A0A9P8TG65"/>
<dbReference type="Proteomes" id="UP000788993">
    <property type="component" value="Unassembled WGS sequence"/>
</dbReference>
<evidence type="ECO:0000313" key="1">
    <source>
        <dbReference type="EMBL" id="KAH3677656.1"/>
    </source>
</evidence>
<sequence>MTTGISDLMISSGLNVPIPEIPMPDLAVPIAAPAQLRTIAAQHPANPKNGANAGEYSDSNSVDLALVAGVRYLHFHGNFCEF</sequence>